<evidence type="ECO:0000313" key="2">
    <source>
        <dbReference type="Proteomes" id="UP000076489"/>
    </source>
</evidence>
<dbReference type="RefSeq" id="WP_063340706.1">
    <property type="nucleotide sequence ID" value="NZ_LUKJ01000002.1"/>
</dbReference>
<reference evidence="2" key="1">
    <citation type="submission" date="2016-03" db="EMBL/GenBank/DDBJ databases">
        <authorList>
            <person name="Ray J."/>
            <person name="Price M."/>
            <person name="Deutschbauer A."/>
        </authorList>
    </citation>
    <scope>NUCLEOTIDE SEQUENCE [LARGE SCALE GENOMIC DNA]</scope>
    <source>
        <strain evidence="2">FW300-N1B4</strain>
    </source>
</reference>
<comment type="caution">
    <text evidence="1">The sequence shown here is derived from an EMBL/GenBank/DDBJ whole genome shotgun (WGS) entry which is preliminary data.</text>
</comment>
<sequence length="74" mass="8278">MQCRCGSHTQSRSSVVTKLDAELFFQECGQCTWVTIEYLKVKNVIVLRGKEAQATFNGDLVGFIKVPQQGGFCF</sequence>
<dbReference type="AlphaFoldDB" id="A0A166QPY2"/>
<name>A0A166QPY2_PSEFL</name>
<evidence type="ECO:0000313" key="1">
    <source>
        <dbReference type="EMBL" id="KZN20661.1"/>
    </source>
</evidence>
<organism evidence="1 2">
    <name type="scientific">Pseudomonas fluorescens</name>
    <dbReference type="NCBI Taxonomy" id="294"/>
    <lineage>
        <taxon>Bacteria</taxon>
        <taxon>Pseudomonadati</taxon>
        <taxon>Pseudomonadota</taxon>
        <taxon>Gammaproteobacteria</taxon>
        <taxon>Pseudomonadales</taxon>
        <taxon>Pseudomonadaceae</taxon>
        <taxon>Pseudomonas</taxon>
    </lineage>
</organism>
<proteinExistence type="predicted"/>
<accession>A0A166QPY2</accession>
<gene>
    <name evidence="1" type="ORF">A1D17_03725</name>
</gene>
<dbReference type="EMBL" id="LUKJ01000002">
    <property type="protein sequence ID" value="KZN20661.1"/>
    <property type="molecule type" value="Genomic_DNA"/>
</dbReference>
<dbReference type="Proteomes" id="UP000076489">
    <property type="component" value="Unassembled WGS sequence"/>
</dbReference>
<reference evidence="1 2" key="2">
    <citation type="journal article" date="2018" name="Nature">
        <title>Mutant phenotypes for thousands of bacterial genes of unknown function.</title>
        <authorList>
            <person name="Price M.N."/>
            <person name="Wetmore K.M."/>
            <person name="Waters R.J."/>
            <person name="Callaghan M."/>
            <person name="Ray J."/>
            <person name="Liu H."/>
            <person name="Kuehl J.V."/>
            <person name="Melnyk R.A."/>
            <person name="Lamson J.S."/>
            <person name="Suh Y."/>
            <person name="Carlson H.K."/>
            <person name="Esquivel Z."/>
            <person name="Sadeeshkumar H."/>
            <person name="Chakraborty R."/>
            <person name="Zane G.M."/>
            <person name="Rubin B.E."/>
            <person name="Wall J.D."/>
            <person name="Visel A."/>
            <person name="Bristow J."/>
            <person name="Blow M.J."/>
            <person name="Arkin A.P."/>
            <person name="Deutschbauer A.M."/>
        </authorList>
    </citation>
    <scope>NUCLEOTIDE SEQUENCE [LARGE SCALE GENOMIC DNA]</scope>
    <source>
        <strain evidence="1 2">FW300-N1B4</strain>
    </source>
</reference>
<dbReference type="OrthoDB" id="6174181at2"/>
<protein>
    <submittedName>
        <fullName evidence="1">Uncharacterized protein</fullName>
    </submittedName>
</protein>